<protein>
    <submittedName>
        <fullName evidence="1">Uncharacterized protein</fullName>
    </submittedName>
</protein>
<comment type="caution">
    <text evidence="1">The sequence shown here is derived from an EMBL/GenBank/DDBJ whole genome shotgun (WGS) entry which is preliminary data.</text>
</comment>
<sequence>MKESIDTCFAGTGVVCGAEVHVNADCSIEVTEGTVILPNGAVLHTRQKKFRYYVKPLPAGNNKGEKQSSVVNPVSQFMLAYLKIDKLDEKHMEFLQLAEDGAAAETIDSLKQQHPDDIPERNLNRDKIMVLLALPGEEDDTPVLYWILVTRNAMARAAGIEAPKTDDDQSLFSKAFSPEDIDIEEVDRFLRPVLKLPLLTIPRVGYRKLAIIQPAIGLKDDNLQPPFKVVNSYAPLFFEYKTIIDEYMQVFRDALKQLHDLFGPLLSHKGPALLETYQKILSLKLSAFYEEGIHLYYIQYVYDWLRDLTTAYNELVAKLSGYRGVCTCKSLKETDNKGLLLMLGPVLGGRTTYQPLIFRDLAIIAERDATIREVRCMHWRMMTMIRTFDLPFLQLDKALAFTGQGIEEKLDSTDYWESLANPDDNDDFKNIPIKLTPTRSSAELLGKTAIPYYYPLDSNSIYSVHQFWDYETTVLRRADTHLSYNAFDGDEDKPSTDIINDSYSTRPEVLLPLAFNFEPRHWLRAEGHIGKGISLGDGESRTFWFNDFDLLDYLQKYNIALDVIAVDLSTPYNKERLQFMRGLEHRPAVQQGQTLVLMYVSSPEQIELHECSKTNRPEIGAYIIVADFVLPYRFTCCPVENIDYYVIGSEIEINR</sequence>
<evidence type="ECO:0000313" key="1">
    <source>
        <dbReference type="EMBL" id="MBS0029997.1"/>
    </source>
</evidence>
<name>A0ABS5J6C1_9BACT</name>
<keyword evidence="2" id="KW-1185">Reference proteome</keyword>
<dbReference type="Proteomes" id="UP000676386">
    <property type="component" value="Unassembled WGS sequence"/>
</dbReference>
<dbReference type="EMBL" id="JAGTXB010000011">
    <property type="protein sequence ID" value="MBS0029997.1"/>
    <property type="molecule type" value="Genomic_DNA"/>
</dbReference>
<dbReference type="RefSeq" id="WP_211975129.1">
    <property type="nucleotide sequence ID" value="NZ_CBFHAM010000017.1"/>
</dbReference>
<evidence type="ECO:0000313" key="2">
    <source>
        <dbReference type="Proteomes" id="UP000676386"/>
    </source>
</evidence>
<gene>
    <name evidence="1" type="ORF">KE626_21915</name>
</gene>
<accession>A0ABS5J6C1</accession>
<proteinExistence type="predicted"/>
<organism evidence="1 2">
    <name type="scientific">Chitinophaga hostae</name>
    <dbReference type="NCBI Taxonomy" id="2831022"/>
    <lineage>
        <taxon>Bacteria</taxon>
        <taxon>Pseudomonadati</taxon>
        <taxon>Bacteroidota</taxon>
        <taxon>Chitinophagia</taxon>
        <taxon>Chitinophagales</taxon>
        <taxon>Chitinophagaceae</taxon>
        <taxon>Chitinophaga</taxon>
    </lineage>
</organism>
<reference evidence="1 2" key="1">
    <citation type="submission" date="2021-04" db="EMBL/GenBank/DDBJ databases">
        <title>Chitinophaga sp. nov., isolated from the rhizosphere soil.</title>
        <authorList>
            <person name="He S."/>
        </authorList>
    </citation>
    <scope>NUCLEOTIDE SEQUENCE [LARGE SCALE GENOMIC DNA]</scope>
    <source>
        <strain evidence="1 2">2R12</strain>
    </source>
</reference>